<evidence type="ECO:0000256" key="5">
    <source>
        <dbReference type="ARBA" id="ARBA00023136"/>
    </source>
</evidence>
<dbReference type="EMBL" id="AP019735">
    <property type="protein sequence ID" value="BBL04261.1"/>
    <property type="molecule type" value="Genomic_DNA"/>
</dbReference>
<evidence type="ECO:0000259" key="6">
    <source>
        <dbReference type="Pfam" id="PF12696"/>
    </source>
</evidence>
<dbReference type="InterPro" id="IPR032689">
    <property type="entry name" value="TraG-D_C"/>
</dbReference>
<evidence type="ECO:0000313" key="7">
    <source>
        <dbReference type="EMBL" id="BBL04261.1"/>
    </source>
</evidence>
<name>A0A4Y1WT51_9BACT</name>
<dbReference type="PANTHER" id="PTHR37937:SF1">
    <property type="entry name" value="CONJUGATIVE TRANSFER: DNA TRANSPORT"/>
    <property type="match status" value="1"/>
</dbReference>
<evidence type="ECO:0000256" key="2">
    <source>
        <dbReference type="ARBA" id="ARBA00022475"/>
    </source>
</evidence>
<accession>A0A4Y1WT51</accession>
<protein>
    <recommendedName>
        <fullName evidence="6">TraD/TraG TraM recognition site domain-containing protein</fullName>
    </recommendedName>
</protein>
<dbReference type="SUPFAM" id="SSF52540">
    <property type="entry name" value="P-loop containing nucleoside triphosphate hydrolases"/>
    <property type="match status" value="1"/>
</dbReference>
<evidence type="ECO:0000256" key="3">
    <source>
        <dbReference type="ARBA" id="ARBA00022692"/>
    </source>
</evidence>
<keyword evidence="3" id="KW-0812">Transmembrane</keyword>
<feature type="domain" description="TraD/TraG TraM recognition site" evidence="6">
    <location>
        <begin position="56"/>
        <end position="145"/>
    </location>
</feature>
<evidence type="ECO:0000256" key="4">
    <source>
        <dbReference type="ARBA" id="ARBA00022989"/>
    </source>
</evidence>
<dbReference type="Proteomes" id="UP000318946">
    <property type="component" value="Chromosome"/>
</dbReference>
<dbReference type="InterPro" id="IPR027417">
    <property type="entry name" value="P-loop_NTPase"/>
</dbReference>
<evidence type="ECO:0000313" key="8">
    <source>
        <dbReference type="Proteomes" id="UP000318946"/>
    </source>
</evidence>
<evidence type="ECO:0000256" key="1">
    <source>
        <dbReference type="ARBA" id="ARBA00004651"/>
    </source>
</evidence>
<dbReference type="Gene3D" id="3.40.50.300">
    <property type="entry name" value="P-loop containing nucleotide triphosphate hydrolases"/>
    <property type="match status" value="1"/>
</dbReference>
<dbReference type="CDD" id="cd01127">
    <property type="entry name" value="TrwB_TraG_TraD_VirD4"/>
    <property type="match status" value="1"/>
</dbReference>
<keyword evidence="4" id="KW-1133">Transmembrane helix</keyword>
<dbReference type="Pfam" id="PF12696">
    <property type="entry name" value="TraG-D_C"/>
    <property type="match status" value="1"/>
</dbReference>
<sequence length="152" mass="16831">MTGDDFTLDVNNPQAPKILCVGNNPDRQSIYSAALGLYNSRIIRLINKKHRLKSAVIIDELPTVYIRGLDNLIATARSNKVAVCLGFQDFSQLERDYGEKEAKVIQNTVGNLFVGQVVGDTARTLSERFGKIVQQRESVSRSNDNVTTSTNT</sequence>
<keyword evidence="2" id="KW-1003">Cell membrane</keyword>
<comment type="subcellular location">
    <subcellularLocation>
        <location evidence="1">Cell membrane</location>
        <topology evidence="1">Multi-pass membrane protein</topology>
    </subcellularLocation>
</comment>
<dbReference type="AlphaFoldDB" id="A0A4Y1WT51"/>
<proteinExistence type="predicted"/>
<keyword evidence="8" id="KW-1185">Reference proteome</keyword>
<dbReference type="PANTHER" id="PTHR37937">
    <property type="entry name" value="CONJUGATIVE TRANSFER: DNA TRANSPORT"/>
    <property type="match status" value="1"/>
</dbReference>
<dbReference type="InterPro" id="IPR051539">
    <property type="entry name" value="T4SS-coupling_protein"/>
</dbReference>
<keyword evidence="5" id="KW-0472">Membrane</keyword>
<organism evidence="7 8">
    <name type="scientific">Alistipes communis</name>
    <dbReference type="NCBI Taxonomy" id="2585118"/>
    <lineage>
        <taxon>Bacteria</taxon>
        <taxon>Pseudomonadati</taxon>
        <taxon>Bacteroidota</taxon>
        <taxon>Bacteroidia</taxon>
        <taxon>Bacteroidales</taxon>
        <taxon>Rikenellaceae</taxon>
        <taxon>Alistipes</taxon>
    </lineage>
</organism>
<dbReference type="KEGG" id="acou:A5CBH24_15740"/>
<reference evidence="8" key="1">
    <citation type="submission" date="2019-06" db="EMBL/GenBank/DDBJ databases">
        <title>Alistipes onderdonkii subsp. vulgaris subsp. nov., Alistipes dispar sp. nov. and Alistipes communis sp. nov., isolated from human faeces, and creation of Alistipes onderdonkii subsp. onderdonkii subsp. nov.</title>
        <authorList>
            <person name="Sakamoto M."/>
            <person name="Ikeyama N."/>
            <person name="Ogata Y."/>
            <person name="Suda W."/>
            <person name="Iino T."/>
            <person name="Hattori M."/>
            <person name="Ohkuma M."/>
        </authorList>
    </citation>
    <scope>NUCLEOTIDE SEQUENCE [LARGE SCALE GENOMIC DNA]</scope>
    <source>
        <strain evidence="8">5CBH24</strain>
    </source>
</reference>
<gene>
    <name evidence="7" type="ORF">A5CBH24_15740</name>
</gene>
<dbReference type="GO" id="GO:0005886">
    <property type="term" value="C:plasma membrane"/>
    <property type="evidence" value="ECO:0007669"/>
    <property type="project" value="UniProtKB-SubCell"/>
</dbReference>